<evidence type="ECO:0000313" key="2">
    <source>
        <dbReference type="Proteomes" id="UP000612899"/>
    </source>
</evidence>
<protein>
    <recommendedName>
        <fullName evidence="3">DUF3515 domain-containing protein</fullName>
    </recommendedName>
</protein>
<name>A0A8J3VFV5_9ACTN</name>
<evidence type="ECO:0000313" key="1">
    <source>
        <dbReference type="EMBL" id="GIH04482.1"/>
    </source>
</evidence>
<comment type="caution">
    <text evidence="1">The sequence shown here is derived from an EMBL/GenBank/DDBJ whole genome shotgun (WGS) entry which is preliminary data.</text>
</comment>
<dbReference type="Proteomes" id="UP000612899">
    <property type="component" value="Unassembled WGS sequence"/>
</dbReference>
<dbReference type="AlphaFoldDB" id="A0A8J3VFV5"/>
<gene>
    <name evidence="1" type="ORF">Rhe02_25490</name>
</gene>
<keyword evidence="2" id="KW-1185">Reference proteome</keyword>
<dbReference type="InterPro" id="IPR021903">
    <property type="entry name" value="DUF3515"/>
</dbReference>
<accession>A0A8J3VFV5</accession>
<organism evidence="1 2">
    <name type="scientific">Rhizocola hellebori</name>
    <dbReference type="NCBI Taxonomy" id="1392758"/>
    <lineage>
        <taxon>Bacteria</taxon>
        <taxon>Bacillati</taxon>
        <taxon>Actinomycetota</taxon>
        <taxon>Actinomycetes</taxon>
        <taxon>Micromonosporales</taxon>
        <taxon>Micromonosporaceae</taxon>
        <taxon>Rhizocola</taxon>
    </lineage>
</organism>
<sequence>MVAGFVMFQTLKPAPAPTPTAQATASASVAPVPTAPVPVAAIALSEREAVVCRAFLAKLPEQLRGLPRRQVTGGHEQNAAFGDPAVTLTCGGPAPTFAPTDFVYPLSGVCWHPNEAGSVWTTVDREVTIALALPGALSGEGSGQWAAALSGPVTAAVPSAQVKPSGCG</sequence>
<evidence type="ECO:0008006" key="3">
    <source>
        <dbReference type="Google" id="ProtNLM"/>
    </source>
</evidence>
<dbReference type="Pfam" id="PF12028">
    <property type="entry name" value="DUF3515"/>
    <property type="match status" value="1"/>
</dbReference>
<dbReference type="EMBL" id="BONY01000013">
    <property type="protein sequence ID" value="GIH04482.1"/>
    <property type="molecule type" value="Genomic_DNA"/>
</dbReference>
<proteinExistence type="predicted"/>
<reference evidence="1" key="1">
    <citation type="submission" date="2021-01" db="EMBL/GenBank/DDBJ databases">
        <title>Whole genome shotgun sequence of Rhizocola hellebori NBRC 109834.</title>
        <authorList>
            <person name="Komaki H."/>
            <person name="Tamura T."/>
        </authorList>
    </citation>
    <scope>NUCLEOTIDE SEQUENCE</scope>
    <source>
        <strain evidence="1">NBRC 109834</strain>
    </source>
</reference>